<evidence type="ECO:0000313" key="2">
    <source>
        <dbReference type="Proteomes" id="UP000485058"/>
    </source>
</evidence>
<dbReference type="AlphaFoldDB" id="A0A699Y7G9"/>
<keyword evidence="1" id="KW-0489">Methyltransferase</keyword>
<organism evidence="1 2">
    <name type="scientific">Haematococcus lacustris</name>
    <name type="common">Green alga</name>
    <name type="synonym">Haematococcus pluvialis</name>
    <dbReference type="NCBI Taxonomy" id="44745"/>
    <lineage>
        <taxon>Eukaryota</taxon>
        <taxon>Viridiplantae</taxon>
        <taxon>Chlorophyta</taxon>
        <taxon>core chlorophytes</taxon>
        <taxon>Chlorophyceae</taxon>
        <taxon>CS clade</taxon>
        <taxon>Chlamydomonadales</taxon>
        <taxon>Haematococcaceae</taxon>
        <taxon>Haematococcus</taxon>
    </lineage>
</organism>
<keyword evidence="1" id="KW-0808">Transferase</keyword>
<protein>
    <submittedName>
        <fullName evidence="1">Cytosine-specific methyltransferase</fullName>
    </submittedName>
</protein>
<proteinExistence type="predicted"/>
<gene>
    <name evidence="1" type="ORF">HaLaN_00680</name>
</gene>
<dbReference type="Proteomes" id="UP000485058">
    <property type="component" value="Unassembled WGS sequence"/>
</dbReference>
<name>A0A699Y7G9_HAELA</name>
<sequence>MLSEESRASKLSFNDIVKRLADLPDSSPAFISKKVERVERFVVVHGQIVVNQFTHFPNKAVQKAAFVDQLKAMMSQRKHNKLYMSKVKPGKASIAKTGNANPMRNRAATGLKAKPMAATGTTMGMAARPRQPNLRWVHGASSLPALCM</sequence>
<dbReference type="EMBL" id="BLLF01000022">
    <property type="protein sequence ID" value="GFH06107.1"/>
    <property type="molecule type" value="Genomic_DNA"/>
</dbReference>
<comment type="caution">
    <text evidence="1">The sequence shown here is derived from an EMBL/GenBank/DDBJ whole genome shotgun (WGS) entry which is preliminary data.</text>
</comment>
<accession>A0A699Y7G9</accession>
<reference evidence="1 2" key="1">
    <citation type="submission" date="2020-02" db="EMBL/GenBank/DDBJ databases">
        <title>Draft genome sequence of Haematococcus lacustris strain NIES-144.</title>
        <authorList>
            <person name="Morimoto D."/>
            <person name="Nakagawa S."/>
            <person name="Yoshida T."/>
            <person name="Sawayama S."/>
        </authorList>
    </citation>
    <scope>NUCLEOTIDE SEQUENCE [LARGE SCALE GENOMIC DNA]</scope>
    <source>
        <strain evidence="1 2">NIES-144</strain>
    </source>
</reference>
<dbReference type="GO" id="GO:0032259">
    <property type="term" value="P:methylation"/>
    <property type="evidence" value="ECO:0007669"/>
    <property type="project" value="UniProtKB-KW"/>
</dbReference>
<keyword evidence="2" id="KW-1185">Reference proteome</keyword>
<evidence type="ECO:0000313" key="1">
    <source>
        <dbReference type="EMBL" id="GFH06107.1"/>
    </source>
</evidence>
<dbReference type="GO" id="GO:0008168">
    <property type="term" value="F:methyltransferase activity"/>
    <property type="evidence" value="ECO:0007669"/>
    <property type="project" value="UniProtKB-KW"/>
</dbReference>